<protein>
    <submittedName>
        <fullName evidence="3">Uncharacterized protein</fullName>
    </submittedName>
</protein>
<comment type="caution">
    <text evidence="3">The sequence shown here is derived from an EMBL/GenBank/DDBJ whole genome shotgun (WGS) entry which is preliminary data.</text>
</comment>
<keyword evidence="2" id="KW-0472">Membrane</keyword>
<sequence length="321" mass="35273">MLITAFVFIMIAVVIGIIFLRNFTKEVFDNEDRGRREHPHRLKEAASMEAAQELYPFEETKGSIAPAKHEPDTKRSHLQVVPDMWKDKAKDTGQAVTPKPDVRAKSNVQTATPKLDAKAKSNVQTVTPKLDAKAKSTVQTATPKLDAKAKSTELPATPKVDAKAKSTVPPATPKVDAKAKSIVPPATPKVDAKAKSTVPPATPKVDAKAKSTVQTLSYSQADSNSPSSFLANEQPYQQVWSQSIDSAALIPLSLEKQLDNIEVTENKLQLNVYHNLVQQLEEASTVLAQIDNQIKFIELTNFIDDEFTKLSTNTEHQENRA</sequence>
<dbReference type="EMBL" id="JAUMKJ010000026">
    <property type="protein sequence ID" value="MDO3679338.1"/>
    <property type="molecule type" value="Genomic_DNA"/>
</dbReference>
<reference evidence="3" key="1">
    <citation type="submission" date="2023-07" db="EMBL/GenBank/DDBJ databases">
        <authorList>
            <person name="Aktuganov G."/>
            <person name="Boyko T."/>
            <person name="Delegan Y."/>
            <person name="Galimzianova N."/>
            <person name="Gilvanova E."/>
            <person name="Korobov V."/>
            <person name="Kuzmina L."/>
            <person name="Melentiev A."/>
            <person name="Milman P."/>
            <person name="Ryabova A."/>
            <person name="Stupak E."/>
            <person name="Yasakov T."/>
            <person name="Zharikova N."/>
            <person name="Zhurenko E."/>
        </authorList>
    </citation>
    <scope>NUCLEOTIDE SEQUENCE</scope>
    <source>
        <strain evidence="3">IB-739</strain>
    </source>
</reference>
<dbReference type="RefSeq" id="WP_302879543.1">
    <property type="nucleotide sequence ID" value="NZ_JAUMKJ010000026.1"/>
</dbReference>
<evidence type="ECO:0000256" key="2">
    <source>
        <dbReference type="SAM" id="Phobius"/>
    </source>
</evidence>
<keyword evidence="4" id="KW-1185">Reference proteome</keyword>
<evidence type="ECO:0000313" key="4">
    <source>
        <dbReference type="Proteomes" id="UP001168883"/>
    </source>
</evidence>
<name>A0ABT8VEC0_9BACL</name>
<keyword evidence="2" id="KW-0812">Transmembrane</keyword>
<accession>A0ABT8VEC0</accession>
<organism evidence="3 4">
    <name type="scientific">Paenibacillus ehimensis</name>
    <dbReference type="NCBI Taxonomy" id="79264"/>
    <lineage>
        <taxon>Bacteria</taxon>
        <taxon>Bacillati</taxon>
        <taxon>Bacillota</taxon>
        <taxon>Bacilli</taxon>
        <taxon>Bacillales</taxon>
        <taxon>Paenibacillaceae</taxon>
        <taxon>Paenibacillus</taxon>
    </lineage>
</organism>
<proteinExistence type="predicted"/>
<dbReference type="Proteomes" id="UP001168883">
    <property type="component" value="Unassembled WGS sequence"/>
</dbReference>
<feature type="transmembrane region" description="Helical" evidence="2">
    <location>
        <begin position="6"/>
        <end position="23"/>
    </location>
</feature>
<gene>
    <name evidence="3" type="ORF">Q3C12_20215</name>
</gene>
<feature type="region of interest" description="Disordered" evidence="1">
    <location>
        <begin position="87"/>
        <end position="208"/>
    </location>
</feature>
<evidence type="ECO:0000256" key="1">
    <source>
        <dbReference type="SAM" id="MobiDB-lite"/>
    </source>
</evidence>
<keyword evidence="2" id="KW-1133">Transmembrane helix</keyword>
<evidence type="ECO:0000313" key="3">
    <source>
        <dbReference type="EMBL" id="MDO3679338.1"/>
    </source>
</evidence>